<name>A0A6H5H421_9HEMI</name>
<keyword evidence="2" id="KW-1185">Reference proteome</keyword>
<sequence length="77" mass="8312">MVGTDSRSRISDSLNSHMKSYITECGVGVSASSVETPLGIALQSVCVLKPCTTYLPHFWAIRSTIRCQTGIANRGNH</sequence>
<dbReference type="Proteomes" id="UP000479000">
    <property type="component" value="Unassembled WGS sequence"/>
</dbReference>
<reference evidence="1 2" key="1">
    <citation type="submission" date="2020-02" db="EMBL/GenBank/DDBJ databases">
        <authorList>
            <person name="Ferguson B K."/>
        </authorList>
    </citation>
    <scope>NUCLEOTIDE SEQUENCE [LARGE SCALE GENOMIC DNA]</scope>
</reference>
<accession>A0A6H5H421</accession>
<proteinExistence type="predicted"/>
<organism evidence="1 2">
    <name type="scientific">Nesidiocoris tenuis</name>
    <dbReference type="NCBI Taxonomy" id="355587"/>
    <lineage>
        <taxon>Eukaryota</taxon>
        <taxon>Metazoa</taxon>
        <taxon>Ecdysozoa</taxon>
        <taxon>Arthropoda</taxon>
        <taxon>Hexapoda</taxon>
        <taxon>Insecta</taxon>
        <taxon>Pterygota</taxon>
        <taxon>Neoptera</taxon>
        <taxon>Paraneoptera</taxon>
        <taxon>Hemiptera</taxon>
        <taxon>Heteroptera</taxon>
        <taxon>Panheteroptera</taxon>
        <taxon>Cimicomorpha</taxon>
        <taxon>Miridae</taxon>
        <taxon>Dicyphina</taxon>
        <taxon>Nesidiocoris</taxon>
    </lineage>
</organism>
<dbReference type="AlphaFoldDB" id="A0A6H5H421"/>
<gene>
    <name evidence="1" type="ORF">NTEN_LOCUS16941</name>
</gene>
<protein>
    <submittedName>
        <fullName evidence="1">Uncharacterized protein</fullName>
    </submittedName>
</protein>
<evidence type="ECO:0000313" key="2">
    <source>
        <dbReference type="Proteomes" id="UP000479000"/>
    </source>
</evidence>
<evidence type="ECO:0000313" key="1">
    <source>
        <dbReference type="EMBL" id="CAB0012158.1"/>
    </source>
</evidence>
<dbReference type="EMBL" id="CADCXU010025035">
    <property type="protein sequence ID" value="CAB0012158.1"/>
    <property type="molecule type" value="Genomic_DNA"/>
</dbReference>